<reference evidence="2" key="1">
    <citation type="submission" date="2018-01" db="EMBL/GenBank/DDBJ databases">
        <title>An insight into the sialome of Amazonian anophelines.</title>
        <authorList>
            <person name="Ribeiro J.M."/>
            <person name="Scarpassa V."/>
            <person name="Calvo E."/>
        </authorList>
    </citation>
    <scope>NUCLEOTIDE SEQUENCE</scope>
</reference>
<protein>
    <submittedName>
        <fullName evidence="2">Putative secreted protein</fullName>
    </submittedName>
</protein>
<dbReference type="AlphaFoldDB" id="A0A2M4D8M9"/>
<feature type="signal peptide" evidence="1">
    <location>
        <begin position="1"/>
        <end position="20"/>
    </location>
</feature>
<keyword evidence="1" id="KW-0732">Signal</keyword>
<evidence type="ECO:0000256" key="1">
    <source>
        <dbReference type="SAM" id="SignalP"/>
    </source>
</evidence>
<name>A0A2M4D8M9_ANODA</name>
<organism evidence="2">
    <name type="scientific">Anopheles darlingi</name>
    <name type="common">Mosquito</name>
    <dbReference type="NCBI Taxonomy" id="43151"/>
    <lineage>
        <taxon>Eukaryota</taxon>
        <taxon>Metazoa</taxon>
        <taxon>Ecdysozoa</taxon>
        <taxon>Arthropoda</taxon>
        <taxon>Hexapoda</taxon>
        <taxon>Insecta</taxon>
        <taxon>Pterygota</taxon>
        <taxon>Neoptera</taxon>
        <taxon>Endopterygota</taxon>
        <taxon>Diptera</taxon>
        <taxon>Nematocera</taxon>
        <taxon>Culicoidea</taxon>
        <taxon>Culicidae</taxon>
        <taxon>Anophelinae</taxon>
        <taxon>Anopheles</taxon>
    </lineage>
</organism>
<dbReference type="EMBL" id="GGFL01009731">
    <property type="protein sequence ID" value="MBW73909.1"/>
    <property type="molecule type" value="Transcribed_RNA"/>
</dbReference>
<proteinExistence type="predicted"/>
<sequence>MLLSFLLLLLLLLLICRILIVPWKSNKRVQERVSNLGPVQQIKICEERLHGIWPTGYGFARGAAGGCPWW</sequence>
<evidence type="ECO:0000313" key="2">
    <source>
        <dbReference type="EMBL" id="MBW73909.1"/>
    </source>
</evidence>
<accession>A0A2M4D8M9</accession>
<feature type="chain" id="PRO_5014921619" evidence="1">
    <location>
        <begin position="21"/>
        <end position="70"/>
    </location>
</feature>